<feature type="transmembrane region" description="Helical" evidence="2">
    <location>
        <begin position="29"/>
        <end position="47"/>
    </location>
</feature>
<evidence type="ECO:0000256" key="2">
    <source>
        <dbReference type="SAM" id="Phobius"/>
    </source>
</evidence>
<organism evidence="3 4">
    <name type="scientific">Acetobacter pasteurianus</name>
    <name type="common">Acetobacter turbidans</name>
    <dbReference type="NCBI Taxonomy" id="438"/>
    <lineage>
        <taxon>Bacteria</taxon>
        <taxon>Pseudomonadati</taxon>
        <taxon>Pseudomonadota</taxon>
        <taxon>Alphaproteobacteria</taxon>
        <taxon>Acetobacterales</taxon>
        <taxon>Acetobacteraceae</taxon>
        <taxon>Acetobacter</taxon>
    </lineage>
</organism>
<sequence length="49" mass="5561">MGVSGMNAQQDGLLEQTEKHKRQKERVRTMLGFMMVLATIMFGLTLVHP</sequence>
<dbReference type="Proteomes" id="UP000093796">
    <property type="component" value="Unassembled WGS sequence"/>
</dbReference>
<feature type="region of interest" description="Disordered" evidence="1">
    <location>
        <begin position="1"/>
        <end position="21"/>
    </location>
</feature>
<name>A0A1A0DP96_ACEPA</name>
<dbReference type="EMBL" id="LYUD01000001">
    <property type="protein sequence ID" value="OAZ76850.1"/>
    <property type="molecule type" value="Genomic_DNA"/>
</dbReference>
<evidence type="ECO:0000313" key="4">
    <source>
        <dbReference type="Proteomes" id="UP000093796"/>
    </source>
</evidence>
<evidence type="ECO:0000256" key="1">
    <source>
        <dbReference type="SAM" id="MobiDB-lite"/>
    </source>
</evidence>
<proteinExistence type="predicted"/>
<keyword evidence="2" id="KW-0472">Membrane</keyword>
<keyword evidence="2" id="KW-1133">Transmembrane helix</keyword>
<gene>
    <name evidence="3" type="ORF">SRCM100623_00075</name>
</gene>
<feature type="compositionally biased region" description="Polar residues" evidence="1">
    <location>
        <begin position="1"/>
        <end position="10"/>
    </location>
</feature>
<reference evidence="3 4" key="1">
    <citation type="submission" date="2016-05" db="EMBL/GenBank/DDBJ databases">
        <title>Genome sequencing of Acetobacter pasteurianus strain SRCM100623.</title>
        <authorList>
            <person name="Song Y.R."/>
        </authorList>
    </citation>
    <scope>NUCLEOTIDE SEQUENCE [LARGE SCALE GENOMIC DNA]</scope>
    <source>
        <strain evidence="3 4">SRCM100623</strain>
    </source>
</reference>
<protein>
    <submittedName>
        <fullName evidence="3">Uncharacterized protein</fullName>
    </submittedName>
</protein>
<dbReference type="PATRIC" id="fig|438.15.peg.73"/>
<dbReference type="AlphaFoldDB" id="A0A1A0DP96"/>
<keyword evidence="2" id="KW-0812">Transmembrane</keyword>
<comment type="caution">
    <text evidence="3">The sequence shown here is derived from an EMBL/GenBank/DDBJ whole genome shotgun (WGS) entry which is preliminary data.</text>
</comment>
<accession>A0A1A0DP96</accession>
<evidence type="ECO:0000313" key="3">
    <source>
        <dbReference type="EMBL" id="OAZ76850.1"/>
    </source>
</evidence>